<dbReference type="RefSeq" id="WP_215626424.1">
    <property type="nucleotide sequence ID" value="NZ_CP067089.2"/>
</dbReference>
<evidence type="ECO:0000256" key="1">
    <source>
        <dbReference type="ARBA" id="ARBA00023239"/>
    </source>
</evidence>
<dbReference type="PANTHER" id="PTHR21240">
    <property type="entry name" value="2-AMINO-3-CARBOXYLMUCONATE-6-SEMIALDEHYDE DECARBOXYLASE"/>
    <property type="match status" value="1"/>
</dbReference>
<feature type="domain" description="Amidohydrolase-related" evidence="2">
    <location>
        <begin position="66"/>
        <end position="242"/>
    </location>
</feature>
<keyword evidence="4" id="KW-1185">Reference proteome</keyword>
<protein>
    <submittedName>
        <fullName evidence="3">Amidohydrolase family protein</fullName>
    </submittedName>
</protein>
<evidence type="ECO:0000259" key="2">
    <source>
        <dbReference type="Pfam" id="PF04909"/>
    </source>
</evidence>
<dbReference type="AlphaFoldDB" id="A0A7T7XMK3"/>
<dbReference type="InterPro" id="IPR032466">
    <property type="entry name" value="Metal_Hydrolase"/>
</dbReference>
<sequence length="309" mass="35872">MNSIIEQYRLSGVALQCVPKKGVLSAEAEAFEFGKTCPVPVYVFGGINRDVYRLPRTELSSALAGEAERLMEMGCTGIKMLEGKPDVRKRWEIPDFDDPLWDAYWTFLEDRQVPLLIHVNDPEEFWDISQIGDSAKALGWYYDETYINNEEQYRQILAVLERHRKLRVIFAHFFFLSRQLPRLAEIFGKYPNVRIDLTPGIEMFYNLSEQADAAEKFFVEYQDRICFGTDIGTDCLVSEEAVPLSIKDSEFRINLIRDFLTRKEDYILEVDKDFVMGRSPTVMHGLNLPESILEKIFERNFLDFTSPAK</sequence>
<dbReference type="InterPro" id="IPR032465">
    <property type="entry name" value="ACMSD"/>
</dbReference>
<dbReference type="InterPro" id="IPR006680">
    <property type="entry name" value="Amidohydro-rel"/>
</dbReference>
<evidence type="ECO:0000313" key="3">
    <source>
        <dbReference type="EMBL" id="QQO09119.1"/>
    </source>
</evidence>
<organism evidence="3 4">
    <name type="scientific">Breznakiella homolactica</name>
    <dbReference type="NCBI Taxonomy" id="2798577"/>
    <lineage>
        <taxon>Bacteria</taxon>
        <taxon>Pseudomonadati</taxon>
        <taxon>Spirochaetota</taxon>
        <taxon>Spirochaetia</taxon>
        <taxon>Spirochaetales</taxon>
        <taxon>Breznakiellaceae</taxon>
        <taxon>Breznakiella</taxon>
    </lineage>
</organism>
<proteinExistence type="predicted"/>
<dbReference type="EMBL" id="CP067089">
    <property type="protein sequence ID" value="QQO09119.1"/>
    <property type="molecule type" value="Genomic_DNA"/>
</dbReference>
<dbReference type="GO" id="GO:0019748">
    <property type="term" value="P:secondary metabolic process"/>
    <property type="evidence" value="ECO:0007669"/>
    <property type="project" value="TreeGrafter"/>
</dbReference>
<dbReference type="SUPFAM" id="SSF51556">
    <property type="entry name" value="Metallo-dependent hydrolases"/>
    <property type="match status" value="1"/>
</dbReference>
<dbReference type="Proteomes" id="UP000595917">
    <property type="component" value="Chromosome"/>
</dbReference>
<dbReference type="Pfam" id="PF04909">
    <property type="entry name" value="Amidohydro_2"/>
    <property type="match status" value="1"/>
</dbReference>
<dbReference type="Gene3D" id="3.20.20.140">
    <property type="entry name" value="Metal-dependent hydrolases"/>
    <property type="match status" value="1"/>
</dbReference>
<keyword evidence="1" id="KW-0456">Lyase</keyword>
<reference evidence="3" key="1">
    <citation type="submission" date="2021-01" db="EMBL/GenBank/DDBJ databases">
        <title>Description of Breznakiella homolactica.</title>
        <authorList>
            <person name="Song Y."/>
            <person name="Brune A."/>
        </authorList>
    </citation>
    <scope>NUCLEOTIDE SEQUENCE</scope>
    <source>
        <strain evidence="3">RmG30</strain>
    </source>
</reference>
<dbReference type="KEGG" id="bhc:JFL75_19660"/>
<dbReference type="GO" id="GO:0016787">
    <property type="term" value="F:hydrolase activity"/>
    <property type="evidence" value="ECO:0007669"/>
    <property type="project" value="InterPro"/>
</dbReference>
<dbReference type="PANTHER" id="PTHR21240:SF28">
    <property type="entry name" value="ISO-OROTATE DECARBOXYLASE (EUROFUNG)"/>
    <property type="match status" value="1"/>
</dbReference>
<evidence type="ECO:0000313" key="4">
    <source>
        <dbReference type="Proteomes" id="UP000595917"/>
    </source>
</evidence>
<accession>A0A7T7XMK3</accession>
<name>A0A7T7XMK3_9SPIR</name>
<dbReference type="GO" id="GO:0005737">
    <property type="term" value="C:cytoplasm"/>
    <property type="evidence" value="ECO:0007669"/>
    <property type="project" value="TreeGrafter"/>
</dbReference>
<dbReference type="GO" id="GO:0016831">
    <property type="term" value="F:carboxy-lyase activity"/>
    <property type="evidence" value="ECO:0007669"/>
    <property type="project" value="InterPro"/>
</dbReference>
<gene>
    <name evidence="3" type="ORF">JFL75_19660</name>
</gene>